<sequence length="99" mass="10544">ILDEPCKWKLSTGIVIKLNKILLSCPWQLPCMARGSMCVDHGKRIVRNGNARGLIGWSNCKLTAAVPALSSPAGNRPSPLVTPHGLKDLAATHGYASLS</sequence>
<evidence type="ECO:0000313" key="2">
    <source>
        <dbReference type="Proteomes" id="UP000822688"/>
    </source>
</evidence>
<evidence type="ECO:0000313" key="1">
    <source>
        <dbReference type="EMBL" id="KAG0562963.1"/>
    </source>
</evidence>
<name>A0A8T0GVN6_CERPU</name>
<reference evidence="1" key="1">
    <citation type="submission" date="2020-06" db="EMBL/GenBank/DDBJ databases">
        <title>WGS assembly of Ceratodon purpureus strain R40.</title>
        <authorList>
            <person name="Carey S.B."/>
            <person name="Jenkins J."/>
            <person name="Shu S."/>
            <person name="Lovell J.T."/>
            <person name="Sreedasyam A."/>
            <person name="Maumus F."/>
            <person name="Tiley G.P."/>
            <person name="Fernandez-Pozo N."/>
            <person name="Barry K."/>
            <person name="Chen C."/>
            <person name="Wang M."/>
            <person name="Lipzen A."/>
            <person name="Daum C."/>
            <person name="Saski C.A."/>
            <person name="Payton A.C."/>
            <person name="Mcbreen J.C."/>
            <person name="Conrad R.E."/>
            <person name="Kollar L.M."/>
            <person name="Olsson S."/>
            <person name="Huttunen S."/>
            <person name="Landis J.B."/>
            <person name="Wickett N.J."/>
            <person name="Johnson M.G."/>
            <person name="Rensing S.A."/>
            <person name="Grimwood J."/>
            <person name="Schmutz J."/>
            <person name="Mcdaniel S.F."/>
        </authorList>
    </citation>
    <scope>NUCLEOTIDE SEQUENCE</scope>
    <source>
        <strain evidence="1">R40</strain>
    </source>
</reference>
<dbReference type="Proteomes" id="UP000822688">
    <property type="component" value="Chromosome 9"/>
</dbReference>
<comment type="caution">
    <text evidence="1">The sequence shown here is derived from an EMBL/GenBank/DDBJ whole genome shotgun (WGS) entry which is preliminary data.</text>
</comment>
<dbReference type="EMBL" id="CM026430">
    <property type="protein sequence ID" value="KAG0562963.1"/>
    <property type="molecule type" value="Genomic_DNA"/>
</dbReference>
<organism evidence="1 2">
    <name type="scientific">Ceratodon purpureus</name>
    <name type="common">Fire moss</name>
    <name type="synonym">Dicranum purpureum</name>
    <dbReference type="NCBI Taxonomy" id="3225"/>
    <lineage>
        <taxon>Eukaryota</taxon>
        <taxon>Viridiplantae</taxon>
        <taxon>Streptophyta</taxon>
        <taxon>Embryophyta</taxon>
        <taxon>Bryophyta</taxon>
        <taxon>Bryophytina</taxon>
        <taxon>Bryopsida</taxon>
        <taxon>Dicranidae</taxon>
        <taxon>Pseudoditrichales</taxon>
        <taxon>Ditrichaceae</taxon>
        <taxon>Ceratodon</taxon>
    </lineage>
</organism>
<protein>
    <submittedName>
        <fullName evidence="1">Uncharacterized protein</fullName>
    </submittedName>
</protein>
<dbReference type="AlphaFoldDB" id="A0A8T0GVN6"/>
<gene>
    <name evidence="1" type="ORF">KC19_9G186100</name>
</gene>
<keyword evidence="2" id="KW-1185">Reference proteome</keyword>
<proteinExistence type="predicted"/>
<accession>A0A8T0GVN6</accession>
<feature type="non-terminal residue" evidence="1">
    <location>
        <position position="1"/>
    </location>
</feature>